<dbReference type="Proteomes" id="UP000277191">
    <property type="component" value="Chromosome 1"/>
</dbReference>
<reference evidence="2 3" key="1">
    <citation type="submission" date="2018-12" db="EMBL/GenBank/DDBJ databases">
        <title>Cadmium resistance mechanism in endophytic bacteria Burkholderia cenocepacia YG-3.</title>
        <authorList>
            <person name="Zhang X."/>
            <person name="Wang X."/>
            <person name="Zhu Y."/>
        </authorList>
    </citation>
    <scope>NUCLEOTIDE SEQUENCE [LARGE SCALE GENOMIC DNA]</scope>
    <source>
        <strain evidence="2 3">YG-3</strain>
    </source>
</reference>
<name>A0A3Q9F6R7_9BURK</name>
<dbReference type="AlphaFoldDB" id="A0A3Q9F6R7"/>
<sequence>MHVAWKQCSENPPRAYPAFVANCNCTRPQPPSGAAPGVGRAPCGSRVSVRRVGSRHADRSVLPGPARVAAART</sequence>
<proteinExistence type="predicted"/>
<feature type="region of interest" description="Disordered" evidence="1">
    <location>
        <begin position="50"/>
        <end position="73"/>
    </location>
</feature>
<evidence type="ECO:0000256" key="1">
    <source>
        <dbReference type="SAM" id="MobiDB-lite"/>
    </source>
</evidence>
<organism evidence="2 3">
    <name type="scientific">Burkholderia cenocepacia</name>
    <dbReference type="NCBI Taxonomy" id="95486"/>
    <lineage>
        <taxon>Bacteria</taxon>
        <taxon>Pseudomonadati</taxon>
        <taxon>Pseudomonadota</taxon>
        <taxon>Betaproteobacteria</taxon>
        <taxon>Burkholderiales</taxon>
        <taxon>Burkholderiaceae</taxon>
        <taxon>Burkholderia</taxon>
        <taxon>Burkholderia cepacia complex</taxon>
    </lineage>
</organism>
<evidence type="ECO:0000313" key="3">
    <source>
        <dbReference type="Proteomes" id="UP000277191"/>
    </source>
</evidence>
<evidence type="ECO:0000313" key="2">
    <source>
        <dbReference type="EMBL" id="AZQ50368.1"/>
    </source>
</evidence>
<gene>
    <name evidence="2" type="ORF">D5R55_04720</name>
</gene>
<dbReference type="EMBL" id="CP034545">
    <property type="protein sequence ID" value="AZQ50368.1"/>
    <property type="molecule type" value="Genomic_DNA"/>
</dbReference>
<accession>A0A3Q9F6R7</accession>
<protein>
    <submittedName>
        <fullName evidence="2">Uncharacterized protein</fullName>
    </submittedName>
</protein>